<keyword evidence="3" id="KW-1185">Reference proteome</keyword>
<accession>A0A9Q3IKR5</accession>
<sequence length="151" mass="17207">MPVGNCFTLGAWASSLCIGSVSTDSFNDQINHLGNENQMSKQSKFIGSQIDFKTGPSVEDYELLNQAYCSNYQLNNLKENVHLSSKNKMSNKKLLIDSNRQPTYQSTWNFDRMFSNNRNNYGSISSSSSNNLQKIQNRTKHRLSMIQKHLN</sequence>
<dbReference type="EMBL" id="AVOT02051818">
    <property type="protein sequence ID" value="MBW0546806.1"/>
    <property type="molecule type" value="Genomic_DNA"/>
</dbReference>
<evidence type="ECO:0000313" key="2">
    <source>
        <dbReference type="EMBL" id="MBW0546806.1"/>
    </source>
</evidence>
<keyword evidence="1" id="KW-0732">Signal</keyword>
<proteinExistence type="predicted"/>
<reference evidence="2" key="1">
    <citation type="submission" date="2021-03" db="EMBL/GenBank/DDBJ databases">
        <title>Draft genome sequence of rust myrtle Austropuccinia psidii MF-1, a brazilian biotype.</title>
        <authorList>
            <person name="Quecine M.C."/>
            <person name="Pachon D.M.R."/>
            <person name="Bonatelli M.L."/>
            <person name="Correr F.H."/>
            <person name="Franceschini L.M."/>
            <person name="Leite T.F."/>
            <person name="Margarido G.R.A."/>
            <person name="Almeida C.A."/>
            <person name="Ferrarezi J.A."/>
            <person name="Labate C.A."/>
        </authorList>
    </citation>
    <scope>NUCLEOTIDE SEQUENCE</scope>
    <source>
        <strain evidence="2">MF-1</strain>
    </source>
</reference>
<name>A0A9Q3IKR5_9BASI</name>
<gene>
    <name evidence="2" type="ORF">O181_086521</name>
</gene>
<dbReference type="AlphaFoldDB" id="A0A9Q3IKR5"/>
<feature type="signal peptide" evidence="1">
    <location>
        <begin position="1"/>
        <end position="23"/>
    </location>
</feature>
<protein>
    <submittedName>
        <fullName evidence="2">Uncharacterized protein</fullName>
    </submittedName>
</protein>
<dbReference type="Proteomes" id="UP000765509">
    <property type="component" value="Unassembled WGS sequence"/>
</dbReference>
<feature type="chain" id="PRO_5040183159" evidence="1">
    <location>
        <begin position="24"/>
        <end position="151"/>
    </location>
</feature>
<comment type="caution">
    <text evidence="2">The sequence shown here is derived from an EMBL/GenBank/DDBJ whole genome shotgun (WGS) entry which is preliminary data.</text>
</comment>
<evidence type="ECO:0000256" key="1">
    <source>
        <dbReference type="SAM" id="SignalP"/>
    </source>
</evidence>
<evidence type="ECO:0000313" key="3">
    <source>
        <dbReference type="Proteomes" id="UP000765509"/>
    </source>
</evidence>
<organism evidence="2 3">
    <name type="scientific">Austropuccinia psidii MF-1</name>
    <dbReference type="NCBI Taxonomy" id="1389203"/>
    <lineage>
        <taxon>Eukaryota</taxon>
        <taxon>Fungi</taxon>
        <taxon>Dikarya</taxon>
        <taxon>Basidiomycota</taxon>
        <taxon>Pucciniomycotina</taxon>
        <taxon>Pucciniomycetes</taxon>
        <taxon>Pucciniales</taxon>
        <taxon>Sphaerophragmiaceae</taxon>
        <taxon>Austropuccinia</taxon>
    </lineage>
</organism>